<proteinExistence type="predicted"/>
<protein>
    <submittedName>
        <fullName evidence="1">Uncharacterized protein</fullName>
    </submittedName>
</protein>
<accession>A0A655CE00</accession>
<sequence length="139" mass="15763">MLNRHRNRPIRRGHADIAQIQRRISLMQNVVIIGKTHQLAVRAKYMDVAAAAQRAGSIRRSNIHRIEVSHASRRCNNAPAVVEIVMPRLIRVFGAMNKHIVIVGRMHRHHTDMRALRGAINHLHVAGMHIDALNGLARK</sequence>
<name>A0A655CE00_SALET</name>
<dbReference type="AlphaFoldDB" id="A0A655CE00"/>
<evidence type="ECO:0000313" key="2">
    <source>
        <dbReference type="Proteomes" id="UP000041314"/>
    </source>
</evidence>
<reference evidence="1 2" key="1">
    <citation type="submission" date="2015-03" db="EMBL/GenBank/DDBJ databases">
        <authorList>
            <consortium name="Pathogen Informatics"/>
        </authorList>
    </citation>
    <scope>NUCLEOTIDE SEQUENCE [LARGE SCALE GENOMIC DNA]</scope>
    <source>
        <strain evidence="1 2">A1104</strain>
    </source>
</reference>
<dbReference type="EMBL" id="CQPA01000011">
    <property type="protein sequence ID" value="CNU08314.1"/>
    <property type="molecule type" value="Genomic_DNA"/>
</dbReference>
<dbReference type="Proteomes" id="UP000041314">
    <property type="component" value="Unassembled WGS sequence"/>
</dbReference>
<organism evidence="1 2">
    <name type="scientific">Salmonella enterica subsp. enterica serovar Bovismorbificans</name>
    <dbReference type="NCBI Taxonomy" id="58097"/>
    <lineage>
        <taxon>Bacteria</taxon>
        <taxon>Pseudomonadati</taxon>
        <taxon>Pseudomonadota</taxon>
        <taxon>Gammaproteobacteria</taxon>
        <taxon>Enterobacterales</taxon>
        <taxon>Enterobacteriaceae</taxon>
        <taxon>Salmonella</taxon>
    </lineage>
</organism>
<evidence type="ECO:0000313" key="1">
    <source>
        <dbReference type="EMBL" id="CNU08314.1"/>
    </source>
</evidence>
<gene>
    <name evidence="1" type="ORF">ERS008198_01851</name>
</gene>